<name>A0ABN3X322_STRTU</name>
<dbReference type="SUPFAM" id="SSF53901">
    <property type="entry name" value="Thiolase-like"/>
    <property type="match status" value="1"/>
</dbReference>
<keyword evidence="1" id="KW-0808">Transferase</keyword>
<reference evidence="4 5" key="1">
    <citation type="journal article" date="2019" name="Int. J. Syst. Evol. Microbiol.">
        <title>The Global Catalogue of Microorganisms (GCM) 10K type strain sequencing project: providing services to taxonomists for standard genome sequencing and annotation.</title>
        <authorList>
            <consortium name="The Broad Institute Genomics Platform"/>
            <consortium name="The Broad Institute Genome Sequencing Center for Infectious Disease"/>
            <person name="Wu L."/>
            <person name="Ma J."/>
        </authorList>
    </citation>
    <scope>NUCLEOTIDE SEQUENCE [LARGE SCALE GENOMIC DNA]</scope>
    <source>
        <strain evidence="4 5">JCM 4087</strain>
    </source>
</reference>
<keyword evidence="2" id="KW-0511">Multifunctional enzyme</keyword>
<dbReference type="Gene3D" id="3.40.47.10">
    <property type="match status" value="1"/>
</dbReference>
<evidence type="ECO:0000256" key="2">
    <source>
        <dbReference type="ARBA" id="ARBA00023268"/>
    </source>
</evidence>
<dbReference type="RefSeq" id="WP_344964060.1">
    <property type="nucleotide sequence ID" value="NZ_BAAAXZ010000122.1"/>
</dbReference>
<dbReference type="InterPro" id="IPR016039">
    <property type="entry name" value="Thiolase-like"/>
</dbReference>
<sequence length="71" mass="7642">MDPQQRLLLETAWEAFERSGIDPTSLRGQQDRRVRRPDVPRLRLLAAGGGEGIEGLLITGNSGGVASGRVS</sequence>
<evidence type="ECO:0000256" key="1">
    <source>
        <dbReference type="ARBA" id="ARBA00022679"/>
    </source>
</evidence>
<keyword evidence="5" id="KW-1185">Reference proteome</keyword>
<feature type="domain" description="Beta-ketoacyl synthase-like N-terminal" evidence="3">
    <location>
        <begin position="1"/>
        <end position="30"/>
    </location>
</feature>
<dbReference type="Pfam" id="PF00109">
    <property type="entry name" value="ketoacyl-synt"/>
    <property type="match status" value="1"/>
</dbReference>
<gene>
    <name evidence="4" type="ORF">GCM10020221_32270</name>
</gene>
<accession>A0ABN3X322</accession>
<dbReference type="InterPro" id="IPR050091">
    <property type="entry name" value="PKS_NRPS_Biosynth_Enz"/>
</dbReference>
<evidence type="ECO:0000313" key="5">
    <source>
        <dbReference type="Proteomes" id="UP001501102"/>
    </source>
</evidence>
<dbReference type="InterPro" id="IPR014030">
    <property type="entry name" value="Ketoacyl_synth_N"/>
</dbReference>
<evidence type="ECO:0000259" key="3">
    <source>
        <dbReference type="Pfam" id="PF00109"/>
    </source>
</evidence>
<dbReference type="PANTHER" id="PTHR43775">
    <property type="entry name" value="FATTY ACID SYNTHASE"/>
    <property type="match status" value="1"/>
</dbReference>
<dbReference type="PANTHER" id="PTHR43775:SF51">
    <property type="entry name" value="INACTIVE PHENOLPHTHIOCEROL SYNTHESIS POLYKETIDE SYNTHASE TYPE I PKS1-RELATED"/>
    <property type="match status" value="1"/>
</dbReference>
<dbReference type="Proteomes" id="UP001501102">
    <property type="component" value="Unassembled WGS sequence"/>
</dbReference>
<evidence type="ECO:0000313" key="4">
    <source>
        <dbReference type="EMBL" id="GAA2934099.1"/>
    </source>
</evidence>
<comment type="caution">
    <text evidence="4">The sequence shown here is derived from an EMBL/GenBank/DDBJ whole genome shotgun (WGS) entry which is preliminary data.</text>
</comment>
<proteinExistence type="predicted"/>
<dbReference type="EMBL" id="BAAAXZ010000122">
    <property type="protein sequence ID" value="GAA2934099.1"/>
    <property type="molecule type" value="Genomic_DNA"/>
</dbReference>
<organism evidence="4 5">
    <name type="scientific">Streptomyces thioluteus</name>
    <dbReference type="NCBI Taxonomy" id="66431"/>
    <lineage>
        <taxon>Bacteria</taxon>
        <taxon>Bacillati</taxon>
        <taxon>Actinomycetota</taxon>
        <taxon>Actinomycetes</taxon>
        <taxon>Kitasatosporales</taxon>
        <taxon>Streptomycetaceae</taxon>
        <taxon>Streptomyces</taxon>
    </lineage>
</organism>
<protein>
    <recommendedName>
        <fullName evidence="3">Beta-ketoacyl synthase-like N-terminal domain-containing protein</fullName>
    </recommendedName>
</protein>